<dbReference type="AlphaFoldDB" id="W4L3M3"/>
<sequence>MYNFVAFVAVLFALAAVLRVDFCFTIAYFFAGIYMVSRMWSKRVVKQLTIRRDLTQRAFLGDEMDVTANPPPISW</sequence>
<protein>
    <submittedName>
        <fullName evidence="2">Uncharacterized protein</fullName>
    </submittedName>
</protein>
<gene>
    <name evidence="2" type="ORF">ETSY2_53275</name>
</gene>
<evidence type="ECO:0000313" key="3">
    <source>
        <dbReference type="Proteomes" id="UP000019140"/>
    </source>
</evidence>
<dbReference type="Proteomes" id="UP000019140">
    <property type="component" value="Unassembled WGS sequence"/>
</dbReference>
<dbReference type="EMBL" id="AZHX01002884">
    <property type="protein sequence ID" value="ETW92494.1"/>
    <property type="molecule type" value="Genomic_DNA"/>
</dbReference>
<proteinExistence type="predicted"/>
<dbReference type="HOGENOM" id="CLU_2664232_0_0_7"/>
<feature type="transmembrane region" description="Helical" evidence="1">
    <location>
        <begin position="6"/>
        <end position="36"/>
    </location>
</feature>
<reference evidence="2 3" key="1">
    <citation type="journal article" date="2014" name="Nature">
        <title>An environmental bacterial taxon with a large and distinct metabolic repertoire.</title>
        <authorList>
            <person name="Wilson M.C."/>
            <person name="Mori T."/>
            <person name="Ruckert C."/>
            <person name="Uria A.R."/>
            <person name="Helf M.J."/>
            <person name="Takada K."/>
            <person name="Gernert C."/>
            <person name="Steffens U.A."/>
            <person name="Heycke N."/>
            <person name="Schmitt S."/>
            <person name="Rinke C."/>
            <person name="Helfrich E.J."/>
            <person name="Brachmann A.O."/>
            <person name="Gurgui C."/>
            <person name="Wakimoto T."/>
            <person name="Kracht M."/>
            <person name="Crusemann M."/>
            <person name="Hentschel U."/>
            <person name="Abe I."/>
            <person name="Matsunaga S."/>
            <person name="Kalinowski J."/>
            <person name="Takeyama H."/>
            <person name="Piel J."/>
        </authorList>
    </citation>
    <scope>NUCLEOTIDE SEQUENCE [LARGE SCALE GENOMIC DNA]</scope>
    <source>
        <strain evidence="3">TSY2</strain>
    </source>
</reference>
<comment type="caution">
    <text evidence="2">The sequence shown here is derived from an EMBL/GenBank/DDBJ whole genome shotgun (WGS) entry which is preliminary data.</text>
</comment>
<keyword evidence="1" id="KW-0812">Transmembrane</keyword>
<evidence type="ECO:0000313" key="2">
    <source>
        <dbReference type="EMBL" id="ETW92494.1"/>
    </source>
</evidence>
<accession>W4L3M3</accession>
<keyword evidence="1" id="KW-0472">Membrane</keyword>
<evidence type="ECO:0000256" key="1">
    <source>
        <dbReference type="SAM" id="Phobius"/>
    </source>
</evidence>
<name>W4L3M3_9BACT</name>
<organism evidence="2 3">
    <name type="scientific">Candidatus Entotheonella gemina</name>
    <dbReference type="NCBI Taxonomy" id="1429439"/>
    <lineage>
        <taxon>Bacteria</taxon>
        <taxon>Pseudomonadati</taxon>
        <taxon>Nitrospinota/Tectimicrobiota group</taxon>
        <taxon>Candidatus Tectimicrobiota</taxon>
        <taxon>Candidatus Entotheonellia</taxon>
        <taxon>Candidatus Entotheonellales</taxon>
        <taxon>Candidatus Entotheonellaceae</taxon>
        <taxon>Candidatus Entotheonella</taxon>
    </lineage>
</organism>
<keyword evidence="3" id="KW-1185">Reference proteome</keyword>
<keyword evidence="1" id="KW-1133">Transmembrane helix</keyword>